<dbReference type="AlphaFoldDB" id="E4UQU5"/>
<reference evidence="3" key="1">
    <citation type="journal article" date="2012" name="MBio">
        <title>Comparative genome analysis of Trichophyton rubrum and related dermatophytes reveals candidate genes involved in infection.</title>
        <authorList>
            <person name="Martinez D.A."/>
            <person name="Oliver B.G."/>
            <person name="Graeser Y."/>
            <person name="Goldberg J.M."/>
            <person name="Li W."/>
            <person name="Martinez-Rossi N.M."/>
            <person name="Monod M."/>
            <person name="Shelest E."/>
            <person name="Barton R.C."/>
            <person name="Birch E."/>
            <person name="Brakhage A.A."/>
            <person name="Chen Z."/>
            <person name="Gurr S.J."/>
            <person name="Heiman D."/>
            <person name="Heitman J."/>
            <person name="Kosti I."/>
            <person name="Rossi A."/>
            <person name="Saif S."/>
            <person name="Samalova M."/>
            <person name="Saunders C.W."/>
            <person name="Shea T."/>
            <person name="Summerbell R.C."/>
            <person name="Xu J."/>
            <person name="Young S."/>
            <person name="Zeng Q."/>
            <person name="Birren B.W."/>
            <person name="Cuomo C.A."/>
            <person name="White T.C."/>
        </authorList>
    </citation>
    <scope>NUCLEOTIDE SEQUENCE [LARGE SCALE GENOMIC DNA]</scope>
    <source>
        <strain evidence="3">ATCC MYA-4604 / CBS 118893</strain>
    </source>
</reference>
<evidence type="ECO:0000313" key="3">
    <source>
        <dbReference type="Proteomes" id="UP000002669"/>
    </source>
</evidence>
<proteinExistence type="predicted"/>
<gene>
    <name evidence="2" type="ORF">MGYG_02284</name>
</gene>
<sequence>MTDLAPKQPNGPRTPKTAENIRDYVRRYGASGLTTTLGNLNTEKESDARREEATGHLPKSPDTDIDEEPPASFRKPGDLFTVRRTPKDEGHYQDGVLGSAVKKAMDTGDPGAMISHGILGEDLLGYPTRTHYPRISWGIRPFYPLWSDRT</sequence>
<feature type="compositionally biased region" description="Basic and acidic residues" evidence="1">
    <location>
        <begin position="42"/>
        <end position="62"/>
    </location>
</feature>
<feature type="region of interest" description="Disordered" evidence="1">
    <location>
        <begin position="1"/>
        <end position="94"/>
    </location>
</feature>
<evidence type="ECO:0000313" key="2">
    <source>
        <dbReference type="EMBL" id="EFQ99271.1"/>
    </source>
</evidence>
<dbReference type="VEuPathDB" id="FungiDB:MGYG_02284"/>
<dbReference type="HOGENOM" id="CLU_1740050_0_0_1"/>
<dbReference type="InParanoid" id="E4UQU5"/>
<dbReference type="GeneID" id="10030055"/>
<dbReference type="Proteomes" id="UP000002669">
    <property type="component" value="Unassembled WGS sequence"/>
</dbReference>
<evidence type="ECO:0000256" key="1">
    <source>
        <dbReference type="SAM" id="MobiDB-lite"/>
    </source>
</evidence>
<protein>
    <submittedName>
        <fullName evidence="2">Uncharacterized protein</fullName>
    </submittedName>
</protein>
<dbReference type="OMA" id="THYPRIS"/>
<accession>E4UQU5</accession>
<keyword evidence="3" id="KW-1185">Reference proteome</keyword>
<organism evidence="3">
    <name type="scientific">Arthroderma gypseum (strain ATCC MYA-4604 / CBS 118893)</name>
    <name type="common">Microsporum gypseum</name>
    <dbReference type="NCBI Taxonomy" id="535722"/>
    <lineage>
        <taxon>Eukaryota</taxon>
        <taxon>Fungi</taxon>
        <taxon>Dikarya</taxon>
        <taxon>Ascomycota</taxon>
        <taxon>Pezizomycotina</taxon>
        <taxon>Eurotiomycetes</taxon>
        <taxon>Eurotiomycetidae</taxon>
        <taxon>Onygenales</taxon>
        <taxon>Arthrodermataceae</taxon>
        <taxon>Nannizzia</taxon>
    </lineage>
</organism>
<name>E4UQU5_ARTGP</name>
<dbReference type="RefSeq" id="XP_003174754.1">
    <property type="nucleotide sequence ID" value="XM_003174706.1"/>
</dbReference>
<dbReference type="EMBL" id="DS989823">
    <property type="protein sequence ID" value="EFQ99271.1"/>
    <property type="molecule type" value="Genomic_DNA"/>
</dbReference>
<feature type="compositionally biased region" description="Low complexity" evidence="1">
    <location>
        <begin position="32"/>
        <end position="41"/>
    </location>
</feature>